<reference evidence="12 13" key="1">
    <citation type="submission" date="2018-04" db="EMBL/GenBank/DDBJ databases">
        <title>Pedobacter chongqingensis sp. nov., isolated from a rottenly hemp rope.</title>
        <authorList>
            <person name="Cai Y."/>
        </authorList>
    </citation>
    <scope>NUCLEOTIDE SEQUENCE [LARGE SCALE GENOMIC DNA]</scope>
    <source>
        <strain evidence="12 13">FJ4-8</strain>
    </source>
</reference>
<evidence type="ECO:0000256" key="8">
    <source>
        <dbReference type="RuleBase" id="RU000554"/>
    </source>
</evidence>
<evidence type="ECO:0000256" key="9">
    <source>
        <dbReference type="RuleBase" id="RU004169"/>
    </source>
</evidence>
<dbReference type="GO" id="GO:0005829">
    <property type="term" value="C:cytosol"/>
    <property type="evidence" value="ECO:0007669"/>
    <property type="project" value="TreeGrafter"/>
</dbReference>
<evidence type="ECO:0000259" key="10">
    <source>
        <dbReference type="PROSITE" id="PS00906"/>
    </source>
</evidence>
<dbReference type="Pfam" id="PF01208">
    <property type="entry name" value="URO-D"/>
    <property type="match status" value="1"/>
</dbReference>
<dbReference type="GO" id="GO:0004853">
    <property type="term" value="F:uroporphyrinogen decarboxylase activity"/>
    <property type="evidence" value="ECO:0007669"/>
    <property type="project" value="UniProtKB-UniRule"/>
</dbReference>
<feature type="binding site" evidence="7">
    <location>
        <position position="77"/>
    </location>
    <ligand>
        <name>substrate</name>
    </ligand>
</feature>
<evidence type="ECO:0000313" key="12">
    <source>
        <dbReference type="EMBL" id="PWG79147.1"/>
    </source>
</evidence>
<evidence type="ECO:0000256" key="3">
    <source>
        <dbReference type="ARBA" id="ARBA00012288"/>
    </source>
</evidence>
<keyword evidence="7" id="KW-0963">Cytoplasm</keyword>
<protein>
    <recommendedName>
        <fullName evidence="3 7">Uroporphyrinogen decarboxylase</fullName>
        <shortName evidence="7">UPD</shortName>
        <shortName evidence="7">URO-D</shortName>
        <ecNumber evidence="3 7">4.1.1.37</ecNumber>
    </recommendedName>
</protein>
<dbReference type="OrthoDB" id="9806656at2"/>
<feature type="binding site" evidence="7">
    <location>
        <position position="153"/>
    </location>
    <ligand>
        <name>substrate</name>
    </ligand>
</feature>
<feature type="site" description="Transition state stabilizer" evidence="7">
    <location>
        <position position="77"/>
    </location>
</feature>
<evidence type="ECO:0000256" key="6">
    <source>
        <dbReference type="ARBA" id="ARBA00023244"/>
    </source>
</evidence>
<sequence>MSNNQKESLFVRAAFSQPTERPPVWMMRQAGRFMKEYWDIKNRYSFLEMCKTPEIAADVTMLPVDLLGIDAAILFSDILVTAEAMGGDLSFTQGVGPRFSNPVRNSADVDKLETDVMDRLKYVADAIVVIQQRLNGLIPLIGFAGAPFTVMSYLVEGGSSKDFKLTKLMLHNEPELAHRLLSKIADVTTAYLNLQIDAGVNAVQIFDSWAGALSWDDYQEFSHSYIARIISGLKRKDIPVISFCKGSSVFAPLMAQTKPDVISVDWNADLLSVKKSLPSGIAVQGNLDPHILYADKKVIRERILRLYEKMKDEPGFIFNLGHGIMPDIPFDHVKYAVEVIKNELKKA</sequence>
<dbReference type="PROSITE" id="PS00906">
    <property type="entry name" value="UROD_1"/>
    <property type="match status" value="1"/>
</dbReference>
<feature type="binding site" evidence="7">
    <location>
        <begin position="28"/>
        <end position="32"/>
    </location>
    <ligand>
        <name>substrate</name>
    </ligand>
</feature>
<proteinExistence type="inferred from homology"/>
<dbReference type="GO" id="GO:0006782">
    <property type="term" value="P:protoporphyrinogen IX biosynthetic process"/>
    <property type="evidence" value="ECO:0007669"/>
    <property type="project" value="UniProtKB-UniRule"/>
</dbReference>
<comment type="caution">
    <text evidence="12">The sequence shown here is derived from an EMBL/GenBank/DDBJ whole genome shotgun (WGS) entry which is preliminary data.</text>
</comment>
<comment type="function">
    <text evidence="7">Catalyzes the decarboxylation of four acetate groups of uroporphyrinogen-III to yield coproporphyrinogen-III.</text>
</comment>
<dbReference type="UniPathway" id="UPA00251">
    <property type="reaction ID" value="UER00321"/>
</dbReference>
<gene>
    <name evidence="7" type="primary">hemE</name>
    <name evidence="12" type="ORF">DDR33_19055</name>
</gene>
<comment type="caution">
    <text evidence="7">Lacks conserved residue(s) required for the propagation of feature annotation.</text>
</comment>
<dbReference type="CDD" id="cd00717">
    <property type="entry name" value="URO-D"/>
    <property type="match status" value="1"/>
</dbReference>
<dbReference type="PROSITE" id="PS00907">
    <property type="entry name" value="UROD_2"/>
    <property type="match status" value="1"/>
</dbReference>
<dbReference type="InterPro" id="IPR006361">
    <property type="entry name" value="Uroporphyrinogen_deCO2ase_HemE"/>
</dbReference>
<dbReference type="EC" id="4.1.1.37" evidence="3 7"/>
<dbReference type="AlphaFoldDB" id="A0A2U2PCN5"/>
<evidence type="ECO:0000256" key="5">
    <source>
        <dbReference type="ARBA" id="ARBA00023239"/>
    </source>
</evidence>
<dbReference type="PANTHER" id="PTHR21091:SF169">
    <property type="entry name" value="UROPORPHYRINOGEN DECARBOXYLASE"/>
    <property type="match status" value="1"/>
</dbReference>
<feature type="binding site" evidence="7">
    <location>
        <position position="322"/>
    </location>
    <ligand>
        <name>substrate</name>
    </ligand>
</feature>
<name>A0A2U2PCN5_9SPHI</name>
<comment type="subcellular location">
    <subcellularLocation>
        <location evidence="7">Cytoplasm</location>
    </subcellularLocation>
</comment>
<comment type="pathway">
    <text evidence="1 7 8">Porphyrin-containing compound metabolism; protoporphyrin-IX biosynthesis; coproporphyrinogen-III from 5-aminolevulinate: step 4/4.</text>
</comment>
<keyword evidence="4 7" id="KW-0210">Decarboxylase</keyword>
<keyword evidence="6 7" id="KW-0627">Porphyrin biosynthesis</keyword>
<evidence type="ECO:0000256" key="1">
    <source>
        <dbReference type="ARBA" id="ARBA00004804"/>
    </source>
</evidence>
<dbReference type="HAMAP" id="MF_00218">
    <property type="entry name" value="URO_D"/>
    <property type="match status" value="1"/>
</dbReference>
<evidence type="ECO:0000313" key="13">
    <source>
        <dbReference type="Proteomes" id="UP000245647"/>
    </source>
</evidence>
<evidence type="ECO:0000256" key="4">
    <source>
        <dbReference type="ARBA" id="ARBA00022793"/>
    </source>
</evidence>
<comment type="similarity">
    <text evidence="2 7 9">Belongs to the uroporphyrinogen decarboxylase family.</text>
</comment>
<dbReference type="SUPFAM" id="SSF51726">
    <property type="entry name" value="UROD/MetE-like"/>
    <property type="match status" value="1"/>
</dbReference>
<keyword evidence="13" id="KW-1185">Reference proteome</keyword>
<dbReference type="EMBL" id="QEAS01000017">
    <property type="protein sequence ID" value="PWG79147.1"/>
    <property type="molecule type" value="Genomic_DNA"/>
</dbReference>
<dbReference type="NCBIfam" id="TIGR01464">
    <property type="entry name" value="hemE"/>
    <property type="match status" value="1"/>
</dbReference>
<dbReference type="Proteomes" id="UP000245647">
    <property type="component" value="Unassembled WGS sequence"/>
</dbReference>
<keyword evidence="5 7" id="KW-0456">Lyase</keyword>
<feature type="domain" description="Uroporphyrinogen decarboxylase (URO-D)" evidence="11">
    <location>
        <begin position="141"/>
        <end position="157"/>
    </location>
</feature>
<feature type="binding site" evidence="7">
    <location>
        <position position="208"/>
    </location>
    <ligand>
        <name>substrate</name>
    </ligand>
</feature>
<evidence type="ECO:0000259" key="11">
    <source>
        <dbReference type="PROSITE" id="PS00907"/>
    </source>
</evidence>
<feature type="domain" description="Uroporphyrinogen decarboxylase (URO-D)" evidence="10">
    <location>
        <begin position="23"/>
        <end position="32"/>
    </location>
</feature>
<evidence type="ECO:0000256" key="2">
    <source>
        <dbReference type="ARBA" id="ARBA00009935"/>
    </source>
</evidence>
<accession>A0A2U2PCN5</accession>
<comment type="catalytic activity">
    <reaction evidence="7 8">
        <text>uroporphyrinogen III + 4 H(+) = coproporphyrinogen III + 4 CO2</text>
        <dbReference type="Rhea" id="RHEA:19865"/>
        <dbReference type="ChEBI" id="CHEBI:15378"/>
        <dbReference type="ChEBI" id="CHEBI:16526"/>
        <dbReference type="ChEBI" id="CHEBI:57308"/>
        <dbReference type="ChEBI" id="CHEBI:57309"/>
        <dbReference type="EC" id="4.1.1.37"/>
    </reaction>
</comment>
<dbReference type="InterPro" id="IPR000257">
    <property type="entry name" value="Uroporphyrinogen_deCOase"/>
</dbReference>
<comment type="subunit">
    <text evidence="7">Homodimer.</text>
</comment>
<organism evidence="12 13">
    <name type="scientific">Pararcticibacter amylolyticus</name>
    <dbReference type="NCBI Taxonomy" id="2173175"/>
    <lineage>
        <taxon>Bacteria</taxon>
        <taxon>Pseudomonadati</taxon>
        <taxon>Bacteroidota</taxon>
        <taxon>Sphingobacteriia</taxon>
        <taxon>Sphingobacteriales</taxon>
        <taxon>Sphingobacteriaceae</taxon>
        <taxon>Pararcticibacter</taxon>
    </lineage>
</organism>
<evidence type="ECO:0000256" key="7">
    <source>
        <dbReference type="HAMAP-Rule" id="MF_00218"/>
    </source>
</evidence>
<dbReference type="PANTHER" id="PTHR21091">
    <property type="entry name" value="METHYLTETRAHYDROFOLATE:HOMOCYSTEINE METHYLTRANSFERASE RELATED"/>
    <property type="match status" value="1"/>
</dbReference>
<dbReference type="InterPro" id="IPR038071">
    <property type="entry name" value="UROD/MetE-like_sf"/>
</dbReference>
<dbReference type="Gene3D" id="3.20.20.210">
    <property type="match status" value="1"/>
</dbReference>
<dbReference type="RefSeq" id="WP_109417394.1">
    <property type="nucleotide sequence ID" value="NZ_QEAS01000017.1"/>
</dbReference>